<organism evidence="2">
    <name type="scientific">Zea mays</name>
    <name type="common">Maize</name>
    <dbReference type="NCBI Taxonomy" id="4577"/>
    <lineage>
        <taxon>Eukaryota</taxon>
        <taxon>Viridiplantae</taxon>
        <taxon>Streptophyta</taxon>
        <taxon>Embryophyta</taxon>
        <taxon>Tracheophyta</taxon>
        <taxon>Spermatophyta</taxon>
        <taxon>Magnoliopsida</taxon>
        <taxon>Liliopsida</taxon>
        <taxon>Poales</taxon>
        <taxon>Poaceae</taxon>
        <taxon>PACMAD clade</taxon>
        <taxon>Panicoideae</taxon>
        <taxon>Andropogonodae</taxon>
        <taxon>Andropogoneae</taxon>
        <taxon>Tripsacinae</taxon>
        <taxon>Zea</taxon>
    </lineage>
</organism>
<protein>
    <submittedName>
        <fullName evidence="2">Uncharacterized protein</fullName>
    </submittedName>
</protein>
<dbReference type="EMBL" id="CM007648">
    <property type="protein sequence ID" value="ONM25274.1"/>
    <property type="molecule type" value="Genomic_DNA"/>
</dbReference>
<feature type="compositionally biased region" description="Polar residues" evidence="1">
    <location>
        <begin position="134"/>
        <end position="144"/>
    </location>
</feature>
<feature type="compositionally biased region" description="Basic and acidic residues" evidence="1">
    <location>
        <begin position="147"/>
        <end position="158"/>
    </location>
</feature>
<gene>
    <name evidence="2" type="ORF">ZEAMMB73_Zm00001d006861</name>
</gene>
<dbReference type="InParanoid" id="A0A1D6F1H3"/>
<proteinExistence type="predicted"/>
<dbReference type="ExpressionAtlas" id="A0A1D6F1H3">
    <property type="expression patterns" value="baseline and differential"/>
</dbReference>
<feature type="region of interest" description="Disordered" evidence="1">
    <location>
        <begin position="57"/>
        <end position="85"/>
    </location>
</feature>
<reference evidence="2" key="1">
    <citation type="submission" date="2015-12" db="EMBL/GenBank/DDBJ databases">
        <title>Update maize B73 reference genome by single molecule sequencing technologies.</title>
        <authorList>
            <consortium name="Maize Genome Sequencing Project"/>
            <person name="Ware D."/>
        </authorList>
    </citation>
    <scope>NUCLEOTIDE SEQUENCE [LARGE SCALE GENOMIC DNA]</scope>
    <source>
        <tissue evidence="2">Seedling</tissue>
    </source>
</reference>
<dbReference type="AlphaFoldDB" id="A0A1D6F1H3"/>
<name>A0A1D6F1H3_MAIZE</name>
<evidence type="ECO:0000256" key="1">
    <source>
        <dbReference type="SAM" id="MobiDB-lite"/>
    </source>
</evidence>
<sequence length="306" mass="33758">MPPASIVPVIGDLRSNRLVCLRRDRGSYRAFVSVDEDGTGRRIRPPSRNALSAVFQQEDEGSRAAQAASSWAEQTGESKRMDQELEPQVQRLTSASTVLRRVLDNPALQDYQENNGFGDLKLSLTVNCPAACTASPSPTGSTGPQARCREADTDRRETVPPQFCNGTSLLKYPEGNELPSDLIDTLLKWIPSNDEELRLRLSSRSTATPHASVAVCMEAITESRMLYLFRSQNVLRPFSVIAAILEDERAPGRVQEEADTAGTCPSQWRCSGDGDQHWHGEAVKPTAAEPHPEEGWIRIKTITGWE</sequence>
<accession>A0A1D6F1H3</accession>
<evidence type="ECO:0000313" key="2">
    <source>
        <dbReference type="EMBL" id="ONM25274.1"/>
    </source>
</evidence>
<feature type="region of interest" description="Disordered" evidence="1">
    <location>
        <begin position="133"/>
        <end position="158"/>
    </location>
</feature>